<dbReference type="AlphaFoldDB" id="A0A0N4TWP9"/>
<evidence type="ECO:0000313" key="8">
    <source>
        <dbReference type="WBParaSite" id="BPAG_0001336701-mRNA-1"/>
    </source>
</evidence>
<dbReference type="Proteomes" id="UP000278627">
    <property type="component" value="Unassembled WGS sequence"/>
</dbReference>
<reference evidence="6 7" key="2">
    <citation type="submission" date="2018-11" db="EMBL/GenBank/DDBJ databases">
        <authorList>
            <consortium name="Pathogen Informatics"/>
        </authorList>
    </citation>
    <scope>NUCLEOTIDE SEQUENCE [LARGE SCALE GENOMIC DNA]</scope>
</reference>
<keyword evidence="2" id="KW-0862">Zinc</keyword>
<dbReference type="EMBL" id="UZAD01013373">
    <property type="protein sequence ID" value="VDN94480.1"/>
    <property type="molecule type" value="Genomic_DNA"/>
</dbReference>
<sequence length="119" mass="13313">MVNSSKLLNGSLTISVDGNCTCCTLPLKTRVTQDDGNIIVFRCGHLYHQICLREANLSRCLRCELERRRRSHKKQEIGSRVDATDSSHSSSAKNSRHLPSKALRTVVTSSSNVKMLQRT</sequence>
<dbReference type="InterPro" id="IPR001841">
    <property type="entry name" value="Znf_RING"/>
</dbReference>
<feature type="compositionally biased region" description="Basic and acidic residues" evidence="4">
    <location>
        <begin position="74"/>
        <end position="85"/>
    </location>
</feature>
<feature type="compositionally biased region" description="Polar residues" evidence="4">
    <location>
        <begin position="106"/>
        <end position="119"/>
    </location>
</feature>
<reference evidence="8" key="1">
    <citation type="submission" date="2017-02" db="UniProtKB">
        <authorList>
            <consortium name="WormBaseParasite"/>
        </authorList>
    </citation>
    <scope>IDENTIFICATION</scope>
</reference>
<evidence type="ECO:0000313" key="6">
    <source>
        <dbReference type="EMBL" id="VDN94480.1"/>
    </source>
</evidence>
<dbReference type="WBParaSite" id="BPAG_0001336701-mRNA-1">
    <property type="protein sequence ID" value="BPAG_0001336701-mRNA-1"/>
    <property type="gene ID" value="BPAG_0001336701"/>
</dbReference>
<dbReference type="SUPFAM" id="SSF57850">
    <property type="entry name" value="RING/U-box"/>
    <property type="match status" value="1"/>
</dbReference>
<evidence type="ECO:0000256" key="3">
    <source>
        <dbReference type="PROSITE-ProRule" id="PRU00175"/>
    </source>
</evidence>
<organism evidence="8">
    <name type="scientific">Brugia pahangi</name>
    <name type="common">Filarial nematode worm</name>
    <dbReference type="NCBI Taxonomy" id="6280"/>
    <lineage>
        <taxon>Eukaryota</taxon>
        <taxon>Metazoa</taxon>
        <taxon>Ecdysozoa</taxon>
        <taxon>Nematoda</taxon>
        <taxon>Chromadorea</taxon>
        <taxon>Rhabditida</taxon>
        <taxon>Spirurina</taxon>
        <taxon>Spiruromorpha</taxon>
        <taxon>Filarioidea</taxon>
        <taxon>Onchocercidae</taxon>
        <taxon>Brugia</taxon>
    </lineage>
</organism>
<name>A0A0N4TWP9_BRUPA</name>
<keyword evidence="1 3" id="KW-0479">Metal-binding</keyword>
<dbReference type="STRING" id="6280.A0A0N4TWP9"/>
<evidence type="ECO:0000256" key="2">
    <source>
        <dbReference type="ARBA" id="ARBA00022833"/>
    </source>
</evidence>
<gene>
    <name evidence="6" type="ORF">BPAG_LOCUS13295</name>
</gene>
<keyword evidence="1 3" id="KW-0863">Zinc-finger</keyword>
<feature type="domain" description="RING-type" evidence="5">
    <location>
        <begin position="20"/>
        <end position="64"/>
    </location>
</feature>
<evidence type="ECO:0000313" key="7">
    <source>
        <dbReference type="Proteomes" id="UP000278627"/>
    </source>
</evidence>
<evidence type="ECO:0000256" key="4">
    <source>
        <dbReference type="SAM" id="MobiDB-lite"/>
    </source>
</evidence>
<accession>A0A0N4TWP9</accession>
<feature type="region of interest" description="Disordered" evidence="4">
    <location>
        <begin position="68"/>
        <end position="119"/>
    </location>
</feature>
<evidence type="ECO:0000256" key="1">
    <source>
        <dbReference type="ARBA" id="ARBA00022771"/>
    </source>
</evidence>
<evidence type="ECO:0000259" key="5">
    <source>
        <dbReference type="PROSITE" id="PS50089"/>
    </source>
</evidence>
<keyword evidence="7" id="KW-1185">Reference proteome</keyword>
<dbReference type="Pfam" id="PF23412">
    <property type="entry name" value="zf_RING_Vps8"/>
    <property type="match status" value="1"/>
</dbReference>
<proteinExistence type="predicted"/>
<dbReference type="GO" id="GO:0008270">
    <property type="term" value="F:zinc ion binding"/>
    <property type="evidence" value="ECO:0007669"/>
    <property type="project" value="UniProtKB-KW"/>
</dbReference>
<protein>
    <submittedName>
        <fullName evidence="8">RING-type domain-containing protein</fullName>
    </submittedName>
</protein>
<dbReference type="InterPro" id="IPR056939">
    <property type="entry name" value="Znf_RING_Vps8"/>
</dbReference>
<dbReference type="PROSITE" id="PS50089">
    <property type="entry name" value="ZF_RING_2"/>
    <property type="match status" value="1"/>
</dbReference>